<gene>
    <name evidence="1" type="ORF">YSA_00672</name>
</gene>
<dbReference type="Proteomes" id="UP000005268">
    <property type="component" value="Chromosome"/>
</dbReference>
<evidence type="ECO:0000313" key="2">
    <source>
        <dbReference type="Proteomes" id="UP000005268"/>
    </source>
</evidence>
<reference evidence="1 2" key="1">
    <citation type="journal article" date="2012" name="J. Bacteriol.">
        <title>Complete Genome Sequence of the Naphthalene-Degrading Pseudomonas putida Strain ND6.</title>
        <authorList>
            <person name="Li S."/>
            <person name="Zhao H."/>
            <person name="Li Y."/>
            <person name="Niu S."/>
            <person name="Cai B."/>
        </authorList>
    </citation>
    <scope>NUCLEOTIDE SEQUENCE [LARGE SCALE GENOMIC DNA]</scope>
    <source>
        <strain evidence="1 2">ND6</strain>
    </source>
</reference>
<protein>
    <submittedName>
        <fullName evidence="1">Uncharacterized protein</fullName>
    </submittedName>
</protein>
<proteinExistence type="predicted"/>
<name>I3UNR8_PSEPU</name>
<accession>I3UNR8</accession>
<organism evidence="1 2">
    <name type="scientific">Pseudomonas putida ND6</name>
    <dbReference type="NCBI Taxonomy" id="231023"/>
    <lineage>
        <taxon>Bacteria</taxon>
        <taxon>Pseudomonadati</taxon>
        <taxon>Pseudomonadota</taxon>
        <taxon>Gammaproteobacteria</taxon>
        <taxon>Pseudomonadales</taxon>
        <taxon>Pseudomonadaceae</taxon>
        <taxon>Pseudomonas</taxon>
    </lineage>
</organism>
<dbReference type="HOGENOM" id="CLU_3220905_0_0_6"/>
<dbReference type="EMBL" id="CP003588">
    <property type="protein sequence ID" value="AFK67139.1"/>
    <property type="molecule type" value="Genomic_DNA"/>
</dbReference>
<dbReference type="AlphaFoldDB" id="I3UNR8"/>
<sequence>MAPDSPFILFWHCHLCQQALPIAVNPGEYRKNKTVLKNKINKIK</sequence>
<dbReference type="KEGG" id="ppi:YSA_00672"/>
<evidence type="ECO:0000313" key="1">
    <source>
        <dbReference type="EMBL" id="AFK67139.1"/>
    </source>
</evidence>